<dbReference type="InterPro" id="IPR019618">
    <property type="entry name" value="Spore_germination_GerPA"/>
</dbReference>
<name>A0ABT9DGR2_9BACI</name>
<reference evidence="2" key="1">
    <citation type="submission" date="2023-07" db="EMBL/GenBank/DDBJ databases">
        <title>Biological control against Fusarium languescens, the causal agent of wilt in Jalapeno peppers, by a novel bacterial subspecies: Bacillus cabrialesii subsp. tritici TSO2.</title>
        <authorList>
            <person name="Montoya-Martinez A.C."/>
            <person name="Figueroa-Brambila K.M."/>
            <person name="Escalante-Beltran A."/>
            <person name="Lopez-Montoya N.D."/>
            <person name="Valenzuela-Ruiz V."/>
            <person name="Parra-Cota F.I."/>
            <person name="Estrada Alvarado M.I."/>
            <person name="De Los Santos Villalobos S."/>
        </authorList>
    </citation>
    <scope>NUCLEOTIDE SEQUENCE</scope>
    <source>
        <strain evidence="2">TSO2</strain>
    </source>
</reference>
<gene>
    <name evidence="2" type="ORF">KHP33_003175</name>
</gene>
<proteinExistence type="inferred from homology"/>
<evidence type="ECO:0000313" key="3">
    <source>
        <dbReference type="Proteomes" id="UP001177121"/>
    </source>
</evidence>
<protein>
    <submittedName>
        <fullName evidence="2">Spore germination protein</fullName>
    </submittedName>
</protein>
<accession>A0ABT9DGR2</accession>
<keyword evidence="3" id="KW-1185">Reference proteome</keyword>
<dbReference type="Pfam" id="PF10676">
    <property type="entry name" value="gerPA"/>
    <property type="match status" value="1"/>
</dbReference>
<dbReference type="PANTHER" id="PTHR37808:SF1">
    <property type="entry name" value="SPORE GERMINATION PROTEIN-LIKE PROTEIN YDZR"/>
    <property type="match status" value="1"/>
</dbReference>
<dbReference type="RefSeq" id="WP_213402401.1">
    <property type="nucleotide sequence ID" value="NZ_JAHBMK020000001.1"/>
</dbReference>
<comment type="caution">
    <text evidence="2">The sequence shown here is derived from an EMBL/GenBank/DDBJ whole genome shotgun (WGS) entry which is preliminary data.</text>
</comment>
<comment type="similarity">
    <text evidence="1">Belongs to the GerPA/GerPF family.</text>
</comment>
<evidence type="ECO:0000256" key="1">
    <source>
        <dbReference type="ARBA" id="ARBA00008103"/>
    </source>
</evidence>
<dbReference type="EMBL" id="JAHBMK020000001">
    <property type="protein sequence ID" value="MDO8223884.1"/>
    <property type="molecule type" value="Genomic_DNA"/>
</dbReference>
<organism evidence="2 3">
    <name type="scientific">Bacillus cabrialesii subsp. tritici</name>
    <dbReference type="NCBI Taxonomy" id="2944916"/>
    <lineage>
        <taxon>Bacteria</taxon>
        <taxon>Bacillati</taxon>
        <taxon>Bacillota</taxon>
        <taxon>Bacilli</taxon>
        <taxon>Bacillales</taxon>
        <taxon>Bacillaceae</taxon>
        <taxon>Bacillus</taxon>
        <taxon>Bacillus cabrialesii</taxon>
    </lineage>
</organism>
<sequence length="79" mass="8625">MMRCPVYIRSISGNSVFNNGFAFSISPFSVSKATEGAGENNRGMVFERTLYSQTSSTNSQAVNQNITNAIQELINQILA</sequence>
<dbReference type="Proteomes" id="UP001177121">
    <property type="component" value="Unassembled WGS sequence"/>
</dbReference>
<evidence type="ECO:0000313" key="2">
    <source>
        <dbReference type="EMBL" id="MDO8223884.1"/>
    </source>
</evidence>
<dbReference type="PANTHER" id="PTHR37808">
    <property type="entry name" value="SPORE GERMINATION PROTEIN-LIKE PROTEIN YDZR-RELATED"/>
    <property type="match status" value="1"/>
</dbReference>